<dbReference type="Proteomes" id="UP000198749">
    <property type="component" value="Unassembled WGS sequence"/>
</dbReference>
<feature type="transmembrane region" description="Helical" evidence="1">
    <location>
        <begin position="12"/>
        <end position="29"/>
    </location>
</feature>
<keyword evidence="3" id="KW-1185">Reference proteome</keyword>
<gene>
    <name evidence="2" type="ORF">SAMN03080615_01282</name>
</gene>
<evidence type="ECO:0000313" key="2">
    <source>
        <dbReference type="EMBL" id="SEQ37781.1"/>
    </source>
</evidence>
<proteinExistence type="predicted"/>
<dbReference type="AlphaFoldDB" id="A0A1H9FIK2"/>
<dbReference type="RefSeq" id="WP_091355540.1">
    <property type="nucleotide sequence ID" value="NZ_AP025284.1"/>
</dbReference>
<name>A0A1H9FIK2_9GAMM</name>
<keyword evidence="1" id="KW-1133">Transmembrane helix</keyword>
<reference evidence="3" key="1">
    <citation type="submission" date="2016-10" db="EMBL/GenBank/DDBJ databases">
        <authorList>
            <person name="Varghese N."/>
            <person name="Submissions S."/>
        </authorList>
    </citation>
    <scope>NUCLEOTIDE SEQUENCE [LARGE SCALE GENOMIC DNA]</scope>
    <source>
        <strain evidence="3">DSM 18887</strain>
    </source>
</reference>
<dbReference type="EMBL" id="FOGB01000003">
    <property type="protein sequence ID" value="SEQ37781.1"/>
    <property type="molecule type" value="Genomic_DNA"/>
</dbReference>
<protein>
    <submittedName>
        <fullName evidence="2">Uncharacterized protein</fullName>
    </submittedName>
</protein>
<evidence type="ECO:0000313" key="3">
    <source>
        <dbReference type="Proteomes" id="UP000198749"/>
    </source>
</evidence>
<dbReference type="STRING" id="355243.SAMN03080615_01282"/>
<keyword evidence="1" id="KW-0472">Membrane</keyword>
<accession>A0A1H9FIK2</accession>
<organism evidence="2 3">
    <name type="scientific">Amphritea atlantica</name>
    <dbReference type="NCBI Taxonomy" id="355243"/>
    <lineage>
        <taxon>Bacteria</taxon>
        <taxon>Pseudomonadati</taxon>
        <taxon>Pseudomonadota</taxon>
        <taxon>Gammaproteobacteria</taxon>
        <taxon>Oceanospirillales</taxon>
        <taxon>Oceanospirillaceae</taxon>
        <taxon>Amphritea</taxon>
    </lineage>
</organism>
<dbReference type="OrthoDB" id="6121274at2"/>
<evidence type="ECO:0000256" key="1">
    <source>
        <dbReference type="SAM" id="Phobius"/>
    </source>
</evidence>
<keyword evidence="1" id="KW-0812">Transmembrane</keyword>
<feature type="transmembrane region" description="Helical" evidence="1">
    <location>
        <begin position="35"/>
        <end position="56"/>
    </location>
</feature>
<sequence length="75" mass="8254">MDKHKTGRISQVLAIVVSLFFIFIAINGYQRTGDVAVALLFGLLAVLGYFIVKLLFSGVNKLLDSLDEKHNKGSE</sequence>